<dbReference type="InterPro" id="IPR011013">
    <property type="entry name" value="Gal_mutarotase_sf_dom"/>
</dbReference>
<dbReference type="Proteomes" id="UP000326546">
    <property type="component" value="Chromosome"/>
</dbReference>
<dbReference type="InterPro" id="IPR008183">
    <property type="entry name" value="Aldose_1/G6P_1-epimerase"/>
</dbReference>
<reference evidence="1 2" key="1">
    <citation type="submission" date="2019-09" db="EMBL/GenBank/DDBJ databases">
        <title>Serinicoccus pratensis sp. nov., isolated from meadow soil.</title>
        <authorList>
            <person name="Zhang W."/>
        </authorList>
    </citation>
    <scope>NUCLEOTIDE SEQUENCE [LARGE SCALE GENOMIC DNA]</scope>
    <source>
        <strain evidence="1 2">W204</strain>
    </source>
</reference>
<dbReference type="GO" id="GO:0006006">
    <property type="term" value="P:glucose metabolic process"/>
    <property type="evidence" value="ECO:0007669"/>
    <property type="project" value="TreeGrafter"/>
</dbReference>
<dbReference type="AlphaFoldDB" id="A0A5J6V3D7"/>
<dbReference type="Pfam" id="PF01263">
    <property type="entry name" value="Aldose_epim"/>
    <property type="match status" value="1"/>
</dbReference>
<dbReference type="KEGG" id="serw:FY030_06745"/>
<evidence type="ECO:0000313" key="2">
    <source>
        <dbReference type="Proteomes" id="UP000326546"/>
    </source>
</evidence>
<dbReference type="NCBIfam" id="NF011719">
    <property type="entry name" value="PRK15172.1"/>
    <property type="match status" value="1"/>
</dbReference>
<dbReference type="InterPro" id="IPR014718">
    <property type="entry name" value="GH-type_carb-bd"/>
</dbReference>
<dbReference type="EMBL" id="CP044427">
    <property type="protein sequence ID" value="QFG68450.1"/>
    <property type="molecule type" value="Genomic_DNA"/>
</dbReference>
<keyword evidence="2" id="KW-1185">Reference proteome</keyword>
<sequence length="299" mass="31705">MTVHGTVLTLQTGDYSAQVGQVGATLLSLTHRGHHLVDPVAADQLDDAWRGRTLVPWPNRVVGGRYAVEGTSYELPVNEHETGAALHGLAAFQRWDLVEHTTTSVTWALELPPSYGYPFQVRCQTTYTLGEDGLGLSIEGTNIGSAAAPFGAATHPYLTCAGRSVDECRLSLPAGAVLLADDNSSPTELMPVADADLDLSGDLSGPIPLAGLEVDHAFTDLPATWAVELTHPDAPGVRVDSDAPWVQLYTGDRIGRVAAAVEPMTCPPDAYNREPDAVLLLPGETRTLSLRISALAPQS</sequence>
<dbReference type="PANTHER" id="PTHR10091">
    <property type="entry name" value="ALDOSE-1-EPIMERASE"/>
    <property type="match status" value="1"/>
</dbReference>
<organism evidence="1 2">
    <name type="scientific">Ornithinimicrobium pratense</name>
    <dbReference type="NCBI Taxonomy" id="2593973"/>
    <lineage>
        <taxon>Bacteria</taxon>
        <taxon>Bacillati</taxon>
        <taxon>Actinomycetota</taxon>
        <taxon>Actinomycetes</taxon>
        <taxon>Micrococcales</taxon>
        <taxon>Ornithinimicrobiaceae</taxon>
        <taxon>Ornithinimicrobium</taxon>
    </lineage>
</organism>
<accession>A0A5J6V3D7</accession>
<dbReference type="OrthoDB" id="4739604at2"/>
<name>A0A5J6V3D7_9MICO</name>
<evidence type="ECO:0000313" key="1">
    <source>
        <dbReference type="EMBL" id="QFG68450.1"/>
    </source>
</evidence>
<dbReference type="RefSeq" id="WP_158060838.1">
    <property type="nucleotide sequence ID" value="NZ_CP044427.1"/>
</dbReference>
<proteinExistence type="predicted"/>
<dbReference type="GO" id="GO:0030246">
    <property type="term" value="F:carbohydrate binding"/>
    <property type="evidence" value="ECO:0007669"/>
    <property type="project" value="InterPro"/>
</dbReference>
<dbReference type="PANTHER" id="PTHR10091:SF0">
    <property type="entry name" value="GALACTOSE MUTAROTASE"/>
    <property type="match status" value="1"/>
</dbReference>
<gene>
    <name evidence="1" type="ORF">FY030_06745</name>
</gene>
<dbReference type="SUPFAM" id="SSF74650">
    <property type="entry name" value="Galactose mutarotase-like"/>
    <property type="match status" value="1"/>
</dbReference>
<dbReference type="GO" id="GO:0004034">
    <property type="term" value="F:aldose 1-epimerase activity"/>
    <property type="evidence" value="ECO:0007669"/>
    <property type="project" value="TreeGrafter"/>
</dbReference>
<protein>
    <submittedName>
        <fullName evidence="1">Aldose-1-epimerase</fullName>
    </submittedName>
</protein>
<dbReference type="Gene3D" id="2.70.98.10">
    <property type="match status" value="1"/>
</dbReference>
<dbReference type="GO" id="GO:0033499">
    <property type="term" value="P:galactose catabolic process via UDP-galactose, Leloir pathway"/>
    <property type="evidence" value="ECO:0007669"/>
    <property type="project" value="TreeGrafter"/>
</dbReference>